<dbReference type="GO" id="GO:0005769">
    <property type="term" value="C:early endosome"/>
    <property type="evidence" value="ECO:0007669"/>
    <property type="project" value="TreeGrafter"/>
</dbReference>
<dbReference type="Pfam" id="PF00169">
    <property type="entry name" value="PH"/>
    <property type="match status" value="1"/>
</dbReference>
<reference evidence="9" key="1">
    <citation type="submission" date="2025-08" db="UniProtKB">
        <authorList>
            <consortium name="RefSeq"/>
        </authorList>
    </citation>
    <scope>IDENTIFICATION</scope>
    <source>
        <strain evidence="9">Quisiro</strain>
        <tissue evidence="9">Liver</tissue>
    </source>
</reference>
<keyword evidence="3" id="KW-0862">Zinc</keyword>
<dbReference type="InterPro" id="IPR013083">
    <property type="entry name" value="Znf_RING/FYVE/PHD"/>
</dbReference>
<evidence type="ECO:0000256" key="3">
    <source>
        <dbReference type="ARBA" id="ARBA00022833"/>
    </source>
</evidence>
<dbReference type="InterPro" id="IPR000306">
    <property type="entry name" value="Znf_FYVE"/>
</dbReference>
<dbReference type="InterPro" id="IPR037871">
    <property type="entry name" value="PH_Phafin"/>
</dbReference>
<proteinExistence type="predicted"/>
<dbReference type="InterPro" id="IPR017455">
    <property type="entry name" value="Znf_FYVE-rel"/>
</dbReference>
<dbReference type="Gene3D" id="2.30.29.30">
    <property type="entry name" value="Pleckstrin-homology domain (PH domain)/Phosphotyrosine-binding domain (PTB)"/>
    <property type="match status" value="1"/>
</dbReference>
<dbReference type="GO" id="GO:0008270">
    <property type="term" value="F:zinc ion binding"/>
    <property type="evidence" value="ECO:0007669"/>
    <property type="project" value="UniProtKB-KW"/>
</dbReference>
<dbReference type="PANTHER" id="PTHR46280">
    <property type="entry name" value="PLECKSTRIN HOMOLOGY DOMAIN-CONTAINING FAMILY F MEMBER 2-RELATED"/>
    <property type="match status" value="1"/>
</dbReference>
<dbReference type="Proteomes" id="UP000192220">
    <property type="component" value="Unplaced"/>
</dbReference>
<evidence type="ECO:0000259" key="7">
    <source>
        <dbReference type="PROSITE" id="PS50178"/>
    </source>
</evidence>
<dbReference type="KEGG" id="alim:106523854"/>
<dbReference type="PROSITE" id="PS50178">
    <property type="entry name" value="ZF_FYVE"/>
    <property type="match status" value="1"/>
</dbReference>
<feature type="region of interest" description="Disordered" evidence="5">
    <location>
        <begin position="214"/>
        <end position="259"/>
    </location>
</feature>
<evidence type="ECO:0000256" key="4">
    <source>
        <dbReference type="PROSITE-ProRule" id="PRU00091"/>
    </source>
</evidence>
<dbReference type="AlphaFoldDB" id="A0A2I4BYR1"/>
<protein>
    <submittedName>
        <fullName evidence="9">Pleckstrin homology domain-containing family F member 2</fullName>
    </submittedName>
</protein>
<feature type="domain" description="FYVE-type" evidence="7">
    <location>
        <begin position="151"/>
        <end position="211"/>
    </location>
</feature>
<feature type="compositionally biased region" description="Polar residues" evidence="5">
    <location>
        <begin position="249"/>
        <end position="259"/>
    </location>
</feature>
<dbReference type="InterPro" id="IPR011011">
    <property type="entry name" value="Znf_FYVE_PHD"/>
</dbReference>
<organism evidence="8 9">
    <name type="scientific">Austrofundulus limnaeus</name>
    <name type="common">Annual killifish</name>
    <dbReference type="NCBI Taxonomy" id="52670"/>
    <lineage>
        <taxon>Eukaryota</taxon>
        <taxon>Metazoa</taxon>
        <taxon>Chordata</taxon>
        <taxon>Craniata</taxon>
        <taxon>Vertebrata</taxon>
        <taxon>Euteleostomi</taxon>
        <taxon>Actinopterygii</taxon>
        <taxon>Neopterygii</taxon>
        <taxon>Teleostei</taxon>
        <taxon>Neoteleostei</taxon>
        <taxon>Acanthomorphata</taxon>
        <taxon>Ovalentaria</taxon>
        <taxon>Atherinomorphae</taxon>
        <taxon>Cyprinodontiformes</taxon>
        <taxon>Rivulidae</taxon>
        <taxon>Austrofundulus</taxon>
    </lineage>
</organism>
<dbReference type="STRING" id="52670.A0A2I4BYR1"/>
<dbReference type="GeneID" id="106523854"/>
<gene>
    <name evidence="9" type="primary">LOC106523854</name>
</gene>
<dbReference type="SUPFAM" id="SSF50729">
    <property type="entry name" value="PH domain-like"/>
    <property type="match status" value="1"/>
</dbReference>
<dbReference type="SMART" id="SM00233">
    <property type="entry name" value="PH"/>
    <property type="match status" value="1"/>
</dbReference>
<keyword evidence="8" id="KW-1185">Reference proteome</keyword>
<dbReference type="InterPro" id="IPR001849">
    <property type="entry name" value="PH_domain"/>
</dbReference>
<dbReference type="OrthoDB" id="70570at2759"/>
<evidence type="ECO:0000256" key="2">
    <source>
        <dbReference type="ARBA" id="ARBA00022771"/>
    </source>
</evidence>
<name>A0A2I4BYR1_AUSLI</name>
<dbReference type="Gene3D" id="3.30.40.10">
    <property type="entry name" value="Zinc/RING finger domain, C3HC4 (zinc finger)"/>
    <property type="match status" value="1"/>
</dbReference>
<accession>A0A2I4BYR1</accession>
<keyword evidence="1" id="KW-0479">Metal-binding</keyword>
<dbReference type="InterPro" id="IPR051765">
    <property type="entry name" value="PH_domain-containing_F"/>
</dbReference>
<evidence type="ECO:0000313" key="9">
    <source>
        <dbReference type="RefSeq" id="XP_013872882.1"/>
    </source>
</evidence>
<dbReference type="GO" id="GO:0008333">
    <property type="term" value="P:endosome to lysosome transport"/>
    <property type="evidence" value="ECO:0007669"/>
    <property type="project" value="TreeGrafter"/>
</dbReference>
<feature type="compositionally biased region" description="Acidic residues" evidence="5">
    <location>
        <begin position="233"/>
        <end position="248"/>
    </location>
</feature>
<dbReference type="Pfam" id="PF01363">
    <property type="entry name" value="FYVE"/>
    <property type="match status" value="1"/>
</dbReference>
<sequence>MDLLLTEDENRKRIRKVENSFGPSGMPLSIPGRVLIGEGKLRKQGRKKQELKAFFLFNDVLVYGSVIMNGRWYKKQKVIPLEDVEIEDLENSESMQHQWLISTPRKSFFVSATTGLEKQAWMEHIRDCRSRVLEDKDVKPSANYAMSWIPDKAAQKCMRCLKKFSYINRKHHCRKCGFVVCNECSRKREFIKYINSNHEVRICKVCYEIDEDDKDKDSSRQRGDSSGMHSSKEEEEEEEGAMSSDEEQIQTSSSWLDTKTGTWGRLSAICS</sequence>
<dbReference type="PROSITE" id="PS50003">
    <property type="entry name" value="PH_DOMAIN"/>
    <property type="match status" value="1"/>
</dbReference>
<evidence type="ECO:0000256" key="1">
    <source>
        <dbReference type="ARBA" id="ARBA00022723"/>
    </source>
</evidence>
<keyword evidence="2 4" id="KW-0863">Zinc-finger</keyword>
<evidence type="ECO:0000313" key="8">
    <source>
        <dbReference type="Proteomes" id="UP000192220"/>
    </source>
</evidence>
<dbReference type="InterPro" id="IPR011993">
    <property type="entry name" value="PH-like_dom_sf"/>
</dbReference>
<dbReference type="PANTHER" id="PTHR46280:SF2">
    <property type="entry name" value="PLECKSTRIN HOMOLOGY DOMAIN-CONTAINING FAMILY F MEMBER 1"/>
    <property type="match status" value="1"/>
</dbReference>
<dbReference type="GO" id="GO:0007032">
    <property type="term" value="P:endosome organization"/>
    <property type="evidence" value="ECO:0007669"/>
    <property type="project" value="TreeGrafter"/>
</dbReference>
<dbReference type="RefSeq" id="XP_013872882.1">
    <property type="nucleotide sequence ID" value="XM_014017428.1"/>
</dbReference>
<evidence type="ECO:0000259" key="6">
    <source>
        <dbReference type="PROSITE" id="PS50003"/>
    </source>
</evidence>
<dbReference type="CDD" id="cd01218">
    <property type="entry name" value="PH_Phafin2-like"/>
    <property type="match status" value="1"/>
</dbReference>
<evidence type="ECO:0000256" key="5">
    <source>
        <dbReference type="SAM" id="MobiDB-lite"/>
    </source>
</evidence>
<dbReference type="SUPFAM" id="SSF57903">
    <property type="entry name" value="FYVE/PHD zinc finger"/>
    <property type="match status" value="1"/>
</dbReference>
<feature type="domain" description="PH" evidence="6">
    <location>
        <begin position="34"/>
        <end position="130"/>
    </location>
</feature>
<dbReference type="SMART" id="SM00064">
    <property type="entry name" value="FYVE"/>
    <property type="match status" value="1"/>
</dbReference>
<dbReference type="GO" id="GO:0035091">
    <property type="term" value="F:phosphatidylinositol binding"/>
    <property type="evidence" value="ECO:0007669"/>
    <property type="project" value="TreeGrafter"/>
</dbReference>
<dbReference type="InParanoid" id="A0A2I4BYR1"/>